<organism evidence="3 4">
    <name type="scientific">Paraburkholderia caballeronis</name>
    <dbReference type="NCBI Taxonomy" id="416943"/>
    <lineage>
        <taxon>Bacteria</taxon>
        <taxon>Pseudomonadati</taxon>
        <taxon>Pseudomonadota</taxon>
        <taxon>Betaproteobacteria</taxon>
        <taxon>Burkholderiales</taxon>
        <taxon>Burkholderiaceae</taxon>
        <taxon>Paraburkholderia</taxon>
    </lineage>
</organism>
<keyword evidence="2" id="KW-0472">Membrane</keyword>
<feature type="transmembrane region" description="Helical" evidence="2">
    <location>
        <begin position="26"/>
        <end position="45"/>
    </location>
</feature>
<keyword evidence="2" id="KW-1133">Transmembrane helix</keyword>
<evidence type="ECO:0000256" key="2">
    <source>
        <dbReference type="SAM" id="Phobius"/>
    </source>
</evidence>
<name>A0A1H7SUL8_9BURK</name>
<evidence type="ECO:0000313" key="4">
    <source>
        <dbReference type="Proteomes" id="UP000199120"/>
    </source>
</evidence>
<proteinExistence type="predicted"/>
<dbReference type="EMBL" id="FOAJ01000013">
    <property type="protein sequence ID" value="SEL76332.1"/>
    <property type="molecule type" value="Genomic_DNA"/>
</dbReference>
<dbReference type="Proteomes" id="UP000199120">
    <property type="component" value="Unassembled WGS sequence"/>
</dbReference>
<feature type="compositionally biased region" description="Acidic residues" evidence="1">
    <location>
        <begin position="1"/>
        <end position="11"/>
    </location>
</feature>
<feature type="region of interest" description="Disordered" evidence="1">
    <location>
        <begin position="1"/>
        <end position="21"/>
    </location>
</feature>
<dbReference type="AlphaFoldDB" id="A0A1H7SUL8"/>
<sequence>MFDTDECVGDDESGRLSNEEADAERWVAALTLTGLLMTMMLVAALSARSAVHDVDPACFRKAMNEGHALMEASFQSAPEQDAVMQARRACSTGRAANSSGVR</sequence>
<gene>
    <name evidence="3" type="ORF">SAMN05192542_11351</name>
</gene>
<evidence type="ECO:0000256" key="1">
    <source>
        <dbReference type="SAM" id="MobiDB-lite"/>
    </source>
</evidence>
<dbReference type="OrthoDB" id="9103399at2"/>
<keyword evidence="4" id="KW-1185">Reference proteome</keyword>
<dbReference type="RefSeq" id="WP_090550320.1">
    <property type="nucleotide sequence ID" value="NZ_FNSR01000002.1"/>
</dbReference>
<reference evidence="4" key="1">
    <citation type="submission" date="2016-10" db="EMBL/GenBank/DDBJ databases">
        <authorList>
            <person name="Varghese N."/>
            <person name="Submissions S."/>
        </authorList>
    </citation>
    <scope>NUCLEOTIDE SEQUENCE [LARGE SCALE GENOMIC DNA]</scope>
    <source>
        <strain evidence="4">LMG 26416</strain>
    </source>
</reference>
<keyword evidence="2" id="KW-0812">Transmembrane</keyword>
<evidence type="ECO:0000313" key="3">
    <source>
        <dbReference type="EMBL" id="SEL76332.1"/>
    </source>
</evidence>
<protein>
    <submittedName>
        <fullName evidence="3">Uncharacterized protein</fullName>
    </submittedName>
</protein>
<accession>A0A1H7SUL8</accession>